<dbReference type="Pfam" id="PF00753">
    <property type="entry name" value="Lactamase_B"/>
    <property type="match status" value="1"/>
</dbReference>
<evidence type="ECO:0000313" key="3">
    <source>
        <dbReference type="Proteomes" id="UP000242886"/>
    </source>
</evidence>
<accession>A0A7Z7HNV7</accession>
<protein>
    <submittedName>
        <fullName evidence="2">Metallo-beta-lactamase</fullName>
    </submittedName>
</protein>
<sequence length="370" mass="41559">MDELSFPFAEGPRPDGELIDVAPGIKWLRMPLPLALDHINLYLLRDVEGWLLVDTGIGDMRTRGLWEQLLAGPLAETRITGVLCTHHHFDHAGQAGWLTERLDVPFLISHGEYYTLRVLAQHTQQGDELPRVHRQFFHRSGLPEDRLPAIHAMLCAAGQLVTPPPAAFHRLRHGEHLMLGERCWQLHLGEGHVVEHMLLHCAEEGALIAGDQLLPRITSNVSVLPTEPDADLLSGWFDSLDRLSALPDDTLVLPAHDLPYRGLRARVKQLREHHARQFDTLLQLCAAEALTPFAAAQRLFSHRSLQDPMAEMMAMGECLAHLIHLQRRGEMTCTLDAEGRWRYRSAPAGSAGCRTTTGKSRWLRSEISCQ</sequence>
<keyword evidence="3" id="KW-1185">Reference proteome</keyword>
<dbReference type="EMBL" id="LT837803">
    <property type="protein sequence ID" value="SMB21384.1"/>
    <property type="molecule type" value="Genomic_DNA"/>
</dbReference>
<dbReference type="RefSeq" id="WP_067169235.1">
    <property type="nucleotide sequence ID" value="NZ_LFZK01000001.1"/>
</dbReference>
<dbReference type="Gene3D" id="3.60.15.10">
    <property type="entry name" value="Ribonuclease Z/Hydroxyacylglutathione hydrolase-like"/>
    <property type="match status" value="1"/>
</dbReference>
<proteinExistence type="predicted"/>
<evidence type="ECO:0000313" key="2">
    <source>
        <dbReference type="EMBL" id="SMB21384.1"/>
    </source>
</evidence>
<gene>
    <name evidence="2" type="ORF">SDENCHOL_10303</name>
</gene>
<dbReference type="OrthoDB" id="9802248at2"/>
<dbReference type="PANTHER" id="PTHR23131">
    <property type="entry name" value="ENDORIBONUCLEASE LACTB2"/>
    <property type="match status" value="1"/>
</dbReference>
<dbReference type="Proteomes" id="UP000242886">
    <property type="component" value="Chromosome SDENCHOL"/>
</dbReference>
<evidence type="ECO:0000259" key="1">
    <source>
        <dbReference type="SMART" id="SM00849"/>
    </source>
</evidence>
<dbReference type="AlphaFoldDB" id="A0A7Z7HNV7"/>
<dbReference type="SUPFAM" id="SSF56281">
    <property type="entry name" value="Metallo-hydrolase/oxidoreductase"/>
    <property type="match status" value="1"/>
</dbReference>
<dbReference type="InterPro" id="IPR050662">
    <property type="entry name" value="Sec-metab_biosynth-thioest"/>
</dbReference>
<feature type="domain" description="Metallo-beta-lactamase" evidence="1">
    <location>
        <begin position="38"/>
        <end position="256"/>
    </location>
</feature>
<dbReference type="InterPro" id="IPR036866">
    <property type="entry name" value="RibonucZ/Hydroxyglut_hydro"/>
</dbReference>
<dbReference type="Gene3D" id="1.10.10.10">
    <property type="entry name" value="Winged helix-like DNA-binding domain superfamily/Winged helix DNA-binding domain"/>
    <property type="match status" value="1"/>
</dbReference>
<dbReference type="InterPro" id="IPR036388">
    <property type="entry name" value="WH-like_DNA-bd_sf"/>
</dbReference>
<dbReference type="InterPro" id="IPR001279">
    <property type="entry name" value="Metallo-B-lactamas"/>
</dbReference>
<dbReference type="PANTHER" id="PTHR23131:SF4">
    <property type="entry name" value="METALLO-BETA-LACTAMASE SUPERFAMILY POTEIN"/>
    <property type="match status" value="1"/>
</dbReference>
<organism evidence="2 3">
    <name type="scientific">Sterolibacterium denitrificans</name>
    <dbReference type="NCBI Taxonomy" id="157592"/>
    <lineage>
        <taxon>Bacteria</taxon>
        <taxon>Pseudomonadati</taxon>
        <taxon>Pseudomonadota</taxon>
        <taxon>Betaproteobacteria</taxon>
        <taxon>Nitrosomonadales</taxon>
        <taxon>Sterolibacteriaceae</taxon>
        <taxon>Sterolibacterium</taxon>
    </lineage>
</organism>
<name>A0A7Z7HNV7_9PROT</name>
<dbReference type="SMART" id="SM00849">
    <property type="entry name" value="Lactamase_B"/>
    <property type="match status" value="1"/>
</dbReference>
<reference evidence="2" key="1">
    <citation type="submission" date="2017-03" db="EMBL/GenBank/DDBJ databases">
        <authorList>
            <consortium name="AG Boll"/>
        </authorList>
    </citation>
    <scope>NUCLEOTIDE SEQUENCE [LARGE SCALE GENOMIC DNA]</scope>
    <source>
        <strain evidence="2">Chol</strain>
    </source>
</reference>